<proteinExistence type="predicted"/>
<evidence type="ECO:0000313" key="1">
    <source>
        <dbReference type="EMBL" id="KIA76674.1"/>
    </source>
</evidence>
<dbReference type="AlphaFoldDB" id="A0A0C1EJE5"/>
<evidence type="ECO:0008006" key="3">
    <source>
        <dbReference type="Google" id="ProtNLM"/>
    </source>
</evidence>
<sequence>MSEVDIFITFGEKTSEPAVVGMEGSSLIFKMLTLIITLCCLTFQTYSEIPQYLEKPIWKKVAPHLLPNDHLIRESLDQLFSSDRVILNLKTLEQAGFKKCKPRKFTRLLVTTHPDFPGYIFKLYVDAQKYYKQLPEYEYWLMRIHGAQLIEQEILRLGLQTHFKVPKKWIYNLPEDPAPPEEFLRKNFILVEEDMSLFSDKENAEYWKSDSVTQTYLEGLFIILKNIGLHDCVKIDNIPFSKDGKIAFVDTQTFHEWPVRYKDLTPSLSPNNQSYWKKLIRDNS</sequence>
<protein>
    <recommendedName>
        <fullName evidence="3">Protein kinase domain-containing protein</fullName>
    </recommendedName>
</protein>
<organism evidence="1 2">
    <name type="scientific">Parachlamydia acanthamoebae</name>
    <dbReference type="NCBI Taxonomy" id="83552"/>
    <lineage>
        <taxon>Bacteria</taxon>
        <taxon>Pseudomonadati</taxon>
        <taxon>Chlamydiota</taxon>
        <taxon>Chlamydiia</taxon>
        <taxon>Parachlamydiales</taxon>
        <taxon>Parachlamydiaceae</taxon>
        <taxon>Parachlamydia</taxon>
    </lineage>
</organism>
<dbReference type="PATRIC" id="fig|83552.4.peg.2205"/>
<evidence type="ECO:0000313" key="2">
    <source>
        <dbReference type="Proteomes" id="UP000031307"/>
    </source>
</evidence>
<dbReference type="Proteomes" id="UP000031307">
    <property type="component" value="Unassembled WGS sequence"/>
</dbReference>
<gene>
    <name evidence="1" type="ORF">DB43_HN00030</name>
</gene>
<comment type="caution">
    <text evidence="1">The sequence shown here is derived from an EMBL/GenBank/DDBJ whole genome shotgun (WGS) entry which is preliminary data.</text>
</comment>
<reference evidence="1 2" key="1">
    <citation type="journal article" date="2014" name="Mol. Biol. Evol.">
        <title>Massive expansion of Ubiquitination-related gene families within the Chlamydiae.</title>
        <authorList>
            <person name="Domman D."/>
            <person name="Collingro A."/>
            <person name="Lagkouvardos I."/>
            <person name="Gehre L."/>
            <person name="Weinmaier T."/>
            <person name="Rattei T."/>
            <person name="Subtil A."/>
            <person name="Horn M."/>
        </authorList>
    </citation>
    <scope>NUCLEOTIDE SEQUENCE [LARGE SCALE GENOMIC DNA]</scope>
    <source>
        <strain evidence="1 2">OEW1</strain>
    </source>
</reference>
<name>A0A0C1EJE5_9BACT</name>
<dbReference type="EMBL" id="JSAM01000109">
    <property type="protein sequence ID" value="KIA76674.1"/>
    <property type="molecule type" value="Genomic_DNA"/>
</dbReference>
<accession>A0A0C1EJE5</accession>